<dbReference type="InterPro" id="IPR050325">
    <property type="entry name" value="Prot/Nucl_acid_deglycase"/>
</dbReference>
<evidence type="ECO:0000259" key="1">
    <source>
        <dbReference type="Pfam" id="PF01965"/>
    </source>
</evidence>
<sequence length="188" mass="20843">MKDLLVFLADGFEEVEALTVVDMARRAELKVDLVSINDRPEVRGAHDVVVKADKVFDEINIDDYKSLYIPGGQPGATNLMNNKRVVECVNLFNDDEKKVIAICAGPQVLDRAKVLKDGKFTCYPGVEERLQVKDPQDKAFVVEKNVTTAMGPALAVLLAVEVVKQLASEEKAEEVSKGFLLHKLKEFI</sequence>
<dbReference type="RefSeq" id="WP_216547965.1">
    <property type="nucleotide sequence ID" value="NZ_JAHLQO010000001.1"/>
</dbReference>
<gene>
    <name evidence="2" type="ORF">KQI68_00475</name>
</gene>
<name>A0ABS6FDR2_9FIRM</name>
<dbReference type="PANTHER" id="PTHR48094">
    <property type="entry name" value="PROTEIN/NUCLEIC ACID DEGLYCASE DJ-1-RELATED"/>
    <property type="match status" value="1"/>
</dbReference>
<dbReference type="NCBIfam" id="TIGR01383">
    <property type="entry name" value="not_thiJ"/>
    <property type="match status" value="1"/>
</dbReference>
<protein>
    <submittedName>
        <fullName evidence="2">DJ-1/PfpI family protein</fullName>
    </submittedName>
</protein>
<dbReference type="EMBL" id="JAHLQO010000001">
    <property type="protein sequence ID" value="MBU5668305.1"/>
    <property type="molecule type" value="Genomic_DNA"/>
</dbReference>
<keyword evidence="3" id="KW-1185">Reference proteome</keyword>
<reference evidence="2 3" key="1">
    <citation type="submission" date="2021-06" db="EMBL/GenBank/DDBJ databases">
        <authorList>
            <person name="Sun Q."/>
            <person name="Li D."/>
        </authorList>
    </citation>
    <scope>NUCLEOTIDE SEQUENCE [LARGE SCALE GENOMIC DNA]</scope>
    <source>
        <strain evidence="2 3">MSJ-1</strain>
    </source>
</reference>
<dbReference type="PANTHER" id="PTHR48094:SF12">
    <property type="entry name" value="PARKINSON DISEASE PROTEIN 7 HOMOLOG"/>
    <property type="match status" value="1"/>
</dbReference>
<evidence type="ECO:0000313" key="2">
    <source>
        <dbReference type="EMBL" id="MBU5668305.1"/>
    </source>
</evidence>
<organism evidence="2 3">
    <name type="scientific">Peptoniphilus ovalis</name>
    <dbReference type="NCBI Taxonomy" id="2841503"/>
    <lineage>
        <taxon>Bacteria</taxon>
        <taxon>Bacillati</taxon>
        <taxon>Bacillota</taxon>
        <taxon>Tissierellia</taxon>
        <taxon>Tissierellales</taxon>
        <taxon>Peptoniphilaceae</taxon>
        <taxon>Peptoniphilus</taxon>
    </lineage>
</organism>
<evidence type="ECO:0000313" key="3">
    <source>
        <dbReference type="Proteomes" id="UP000783742"/>
    </source>
</evidence>
<feature type="domain" description="DJ-1/PfpI" evidence="1">
    <location>
        <begin position="4"/>
        <end position="165"/>
    </location>
</feature>
<proteinExistence type="predicted"/>
<accession>A0ABS6FDR2</accession>
<dbReference type="CDD" id="cd03135">
    <property type="entry name" value="GATase1_DJ-1"/>
    <property type="match status" value="1"/>
</dbReference>
<comment type="caution">
    <text evidence="2">The sequence shown here is derived from an EMBL/GenBank/DDBJ whole genome shotgun (WGS) entry which is preliminary data.</text>
</comment>
<dbReference type="InterPro" id="IPR002818">
    <property type="entry name" value="DJ-1/PfpI"/>
</dbReference>
<dbReference type="Pfam" id="PF01965">
    <property type="entry name" value="DJ-1_PfpI"/>
    <property type="match status" value="1"/>
</dbReference>
<dbReference type="InterPro" id="IPR006287">
    <property type="entry name" value="DJ-1"/>
</dbReference>
<dbReference type="Proteomes" id="UP000783742">
    <property type="component" value="Unassembled WGS sequence"/>
</dbReference>